<accession>A0A0G1UI53</accession>
<dbReference type="PANTHER" id="PTHR42982">
    <property type="entry name" value="SEC-INDEPENDENT PROTEIN TRANSLOCASE PROTEIN TATA"/>
    <property type="match status" value="1"/>
</dbReference>
<dbReference type="EMBL" id="LCNO01000017">
    <property type="protein sequence ID" value="KKU57390.1"/>
    <property type="molecule type" value="Genomic_DNA"/>
</dbReference>
<dbReference type="Proteomes" id="UP000034307">
    <property type="component" value="Unassembled WGS sequence"/>
</dbReference>
<evidence type="ECO:0000256" key="5">
    <source>
        <dbReference type="ARBA" id="ARBA00022989"/>
    </source>
</evidence>
<proteinExistence type="predicted"/>
<evidence type="ECO:0000313" key="10">
    <source>
        <dbReference type="Proteomes" id="UP000034307"/>
    </source>
</evidence>
<keyword evidence="2" id="KW-0813">Transport</keyword>
<dbReference type="Pfam" id="PF02416">
    <property type="entry name" value="TatA_B_E"/>
    <property type="match status" value="1"/>
</dbReference>
<dbReference type="PANTHER" id="PTHR42982:SF1">
    <property type="entry name" value="SEC-INDEPENDENT PROTEIN TRANSLOCASE PROTEIN TATA"/>
    <property type="match status" value="1"/>
</dbReference>
<name>A0A0G1UI53_9BACT</name>
<organism evidence="9 10">
    <name type="scientific">Candidatus Amesbacteria bacterium GW2011_GWA2_47_11b</name>
    <dbReference type="NCBI Taxonomy" id="1618358"/>
    <lineage>
        <taxon>Bacteria</taxon>
        <taxon>Candidatus Amesiibacteriota</taxon>
    </lineage>
</organism>
<dbReference type="GO" id="GO:0016020">
    <property type="term" value="C:membrane"/>
    <property type="evidence" value="ECO:0007669"/>
    <property type="project" value="UniProtKB-ARBA"/>
</dbReference>
<evidence type="ECO:0000256" key="7">
    <source>
        <dbReference type="ARBA" id="ARBA00023136"/>
    </source>
</evidence>
<evidence type="ECO:0000256" key="8">
    <source>
        <dbReference type="SAM" id="Phobius"/>
    </source>
</evidence>
<feature type="transmembrane region" description="Helical" evidence="8">
    <location>
        <begin position="6"/>
        <end position="23"/>
    </location>
</feature>
<reference evidence="9 10" key="1">
    <citation type="journal article" date="2015" name="Nature">
        <title>rRNA introns, odd ribosomes, and small enigmatic genomes across a large radiation of phyla.</title>
        <authorList>
            <person name="Brown C.T."/>
            <person name="Hug L.A."/>
            <person name="Thomas B.C."/>
            <person name="Sharon I."/>
            <person name="Castelle C.J."/>
            <person name="Singh A."/>
            <person name="Wilkins M.J."/>
            <person name="Williams K.H."/>
            <person name="Banfield J.F."/>
        </authorList>
    </citation>
    <scope>NUCLEOTIDE SEQUENCE [LARGE SCALE GENOMIC DNA]</scope>
</reference>
<sequence>MFKNIAAPELIVVVLLLLIFFGGKKIPEFFKGIGEAIGEFKKGAKDTKEE</sequence>
<comment type="subcellular location">
    <subcellularLocation>
        <location evidence="1">Membrane</location>
        <topology evidence="1">Single-pass membrane protein</topology>
    </subcellularLocation>
</comment>
<dbReference type="InterPro" id="IPR003369">
    <property type="entry name" value="TatA/B/E"/>
</dbReference>
<evidence type="ECO:0000313" key="9">
    <source>
        <dbReference type="EMBL" id="KKU57390.1"/>
    </source>
</evidence>
<keyword evidence="7 8" id="KW-0472">Membrane</keyword>
<protein>
    <submittedName>
        <fullName evidence="9">Sec-independent protein translocase protein TatA</fullName>
    </submittedName>
</protein>
<keyword evidence="4" id="KW-0653">Protein transport</keyword>
<dbReference type="STRING" id="1618358.UX80_C0017G0008"/>
<evidence type="ECO:0000256" key="6">
    <source>
        <dbReference type="ARBA" id="ARBA00023010"/>
    </source>
</evidence>
<gene>
    <name evidence="9" type="ORF">UX80_C0017G0008</name>
</gene>
<dbReference type="AlphaFoldDB" id="A0A0G1UI53"/>
<evidence type="ECO:0000256" key="2">
    <source>
        <dbReference type="ARBA" id="ARBA00022448"/>
    </source>
</evidence>
<dbReference type="Gene3D" id="1.20.5.3310">
    <property type="match status" value="1"/>
</dbReference>
<evidence type="ECO:0000256" key="3">
    <source>
        <dbReference type="ARBA" id="ARBA00022692"/>
    </source>
</evidence>
<comment type="caution">
    <text evidence="9">The sequence shown here is derived from an EMBL/GenBank/DDBJ whole genome shotgun (WGS) entry which is preliminary data.</text>
</comment>
<keyword evidence="6" id="KW-0811">Translocation</keyword>
<evidence type="ECO:0000256" key="4">
    <source>
        <dbReference type="ARBA" id="ARBA00022927"/>
    </source>
</evidence>
<keyword evidence="5 8" id="KW-1133">Transmembrane helix</keyword>
<evidence type="ECO:0000256" key="1">
    <source>
        <dbReference type="ARBA" id="ARBA00004167"/>
    </source>
</evidence>
<dbReference type="GO" id="GO:0015031">
    <property type="term" value="P:protein transport"/>
    <property type="evidence" value="ECO:0007669"/>
    <property type="project" value="UniProtKB-KW"/>
</dbReference>
<keyword evidence="3 8" id="KW-0812">Transmembrane</keyword>